<dbReference type="AlphaFoldDB" id="A0A6L8Q665"/>
<gene>
    <name evidence="4" type="ORF">FM068_02215</name>
</gene>
<dbReference type="InterPro" id="IPR010982">
    <property type="entry name" value="Lambda_DNA-bd_dom_sf"/>
</dbReference>
<evidence type="ECO:0000313" key="4">
    <source>
        <dbReference type="EMBL" id="MZG27415.1"/>
    </source>
</evidence>
<dbReference type="InterPro" id="IPR050807">
    <property type="entry name" value="TransReg_Diox_bact_type"/>
</dbReference>
<accession>A0A6L8Q665</accession>
<dbReference type="GO" id="GO:0005829">
    <property type="term" value="C:cytosol"/>
    <property type="evidence" value="ECO:0007669"/>
    <property type="project" value="TreeGrafter"/>
</dbReference>
<sequence>MRCPRTAPSPPPNRGTQPATSIPHQLLAAGQQPLGPNSTDVAQIRLFCYRSFGVSGLLDPEFAEASHELQPEAALMRAMIEARQSQNLTQKELAERCGIAQTEISRIERGIRNPSIRVLQKIAEGMNMYLHISFLPRDPQPGTRSA</sequence>
<protein>
    <submittedName>
        <fullName evidence="4">Helix-turn-helix transcriptional regulator</fullName>
    </submittedName>
</protein>
<dbReference type="EMBL" id="VJNE01000002">
    <property type="protein sequence ID" value="MZG27415.1"/>
    <property type="molecule type" value="Genomic_DNA"/>
</dbReference>
<dbReference type="GO" id="GO:0003700">
    <property type="term" value="F:DNA-binding transcription factor activity"/>
    <property type="evidence" value="ECO:0007669"/>
    <property type="project" value="TreeGrafter"/>
</dbReference>
<keyword evidence="1" id="KW-0238">DNA-binding</keyword>
<feature type="domain" description="HTH cro/C1-type" evidence="3">
    <location>
        <begin position="79"/>
        <end position="135"/>
    </location>
</feature>
<organism evidence="4 5">
    <name type="scientific">Adlercreutzia equolifaciens</name>
    <dbReference type="NCBI Taxonomy" id="446660"/>
    <lineage>
        <taxon>Bacteria</taxon>
        <taxon>Bacillati</taxon>
        <taxon>Actinomycetota</taxon>
        <taxon>Coriobacteriia</taxon>
        <taxon>Eggerthellales</taxon>
        <taxon>Eggerthellaceae</taxon>
        <taxon>Adlercreutzia</taxon>
    </lineage>
</organism>
<dbReference type="PANTHER" id="PTHR46797:SF1">
    <property type="entry name" value="METHYLPHOSPHONATE SYNTHASE"/>
    <property type="match status" value="1"/>
</dbReference>
<evidence type="ECO:0000259" key="3">
    <source>
        <dbReference type="PROSITE" id="PS50943"/>
    </source>
</evidence>
<dbReference type="GO" id="GO:0003677">
    <property type="term" value="F:DNA binding"/>
    <property type="evidence" value="ECO:0007669"/>
    <property type="project" value="UniProtKB-KW"/>
</dbReference>
<dbReference type="PANTHER" id="PTHR46797">
    <property type="entry name" value="HTH-TYPE TRANSCRIPTIONAL REGULATOR"/>
    <property type="match status" value="1"/>
</dbReference>
<feature type="region of interest" description="Disordered" evidence="2">
    <location>
        <begin position="1"/>
        <end position="20"/>
    </location>
</feature>
<dbReference type="CDD" id="cd00093">
    <property type="entry name" value="HTH_XRE"/>
    <property type="match status" value="1"/>
</dbReference>
<dbReference type="PROSITE" id="PS50943">
    <property type="entry name" value="HTH_CROC1"/>
    <property type="match status" value="1"/>
</dbReference>
<comment type="caution">
    <text evidence="4">The sequence shown here is derived from an EMBL/GenBank/DDBJ whole genome shotgun (WGS) entry which is preliminary data.</text>
</comment>
<dbReference type="Gene3D" id="1.10.260.40">
    <property type="entry name" value="lambda repressor-like DNA-binding domains"/>
    <property type="match status" value="1"/>
</dbReference>
<dbReference type="InterPro" id="IPR001387">
    <property type="entry name" value="Cro/C1-type_HTH"/>
</dbReference>
<name>A0A6L8Q665_9ACTN</name>
<evidence type="ECO:0000256" key="1">
    <source>
        <dbReference type="ARBA" id="ARBA00023125"/>
    </source>
</evidence>
<dbReference type="Proteomes" id="UP000472380">
    <property type="component" value="Unassembled WGS sequence"/>
</dbReference>
<evidence type="ECO:0000256" key="2">
    <source>
        <dbReference type="SAM" id="MobiDB-lite"/>
    </source>
</evidence>
<dbReference type="SMART" id="SM00530">
    <property type="entry name" value="HTH_XRE"/>
    <property type="match status" value="1"/>
</dbReference>
<evidence type="ECO:0000313" key="5">
    <source>
        <dbReference type="Proteomes" id="UP000472380"/>
    </source>
</evidence>
<dbReference type="Pfam" id="PF01381">
    <property type="entry name" value="HTH_3"/>
    <property type="match status" value="1"/>
</dbReference>
<dbReference type="SUPFAM" id="SSF47413">
    <property type="entry name" value="lambda repressor-like DNA-binding domains"/>
    <property type="match status" value="1"/>
</dbReference>
<proteinExistence type="predicted"/>
<reference evidence="4 5" key="1">
    <citation type="submission" date="2019-07" db="EMBL/GenBank/DDBJ databases">
        <title>Draft genome sequence of Adlercreutzia equolifaciens IPLA 37004, a human intestinal strain that does not produces equol from daidzein.</title>
        <authorList>
            <person name="Vazquez L."/>
            <person name="Florez A.B."/>
            <person name="Mayo B."/>
        </authorList>
    </citation>
    <scope>NUCLEOTIDE SEQUENCE [LARGE SCALE GENOMIC DNA]</scope>
    <source>
        <strain evidence="4 5">IPLA 37004</strain>
    </source>
</reference>